<gene>
    <name evidence="1" type="ORF">NIOZUU159_00279</name>
</gene>
<organism evidence="1">
    <name type="scientific">Virus NIOZ-UU159</name>
    <dbReference type="NCBI Taxonomy" id="2763270"/>
    <lineage>
        <taxon>Viruses</taxon>
    </lineage>
</organism>
<protein>
    <submittedName>
        <fullName evidence="1">Uncharacterized protein</fullName>
    </submittedName>
</protein>
<name>A0A7S9XEC8_9VIRU</name>
<dbReference type="Pfam" id="PF19063">
    <property type="entry name" value="DUF5759"/>
    <property type="match status" value="1"/>
</dbReference>
<evidence type="ECO:0000313" key="1">
    <source>
        <dbReference type="EMBL" id="QPI16784.1"/>
    </source>
</evidence>
<accession>A0A7S9XEC8</accession>
<sequence>MPPRISLSELYNLKEKKNSAKYTTFDKIIETCHVKIKNTATIGGMNIFYEIPYYVYGKPLYKIKDCIDYVVDSLRKNGLYVQILPEPNLNIIYISWNPNEISKKKMLM</sequence>
<dbReference type="InterPro" id="IPR043977">
    <property type="entry name" value="DUF5759"/>
</dbReference>
<proteinExistence type="predicted"/>
<dbReference type="EMBL" id="MW030603">
    <property type="protein sequence ID" value="QPI16784.1"/>
    <property type="molecule type" value="Genomic_DNA"/>
</dbReference>
<reference evidence="1" key="1">
    <citation type="submission" date="2020-08" db="EMBL/GenBank/DDBJ databases">
        <title>Bridging the membrane lipid divide: bacteria of the FCB group superphylum have the potential to synthesize archaeal ether lipids.</title>
        <authorList>
            <person name="Villanueva L."/>
            <person name="von Meijenfeldt F.A.B."/>
            <person name="Westbye A.B."/>
            <person name="Yadav S."/>
            <person name="Hopmans E.C."/>
            <person name="Dutilh B.E."/>
            <person name="Sinninghe Damste J.S."/>
        </authorList>
    </citation>
    <scope>NUCLEOTIDE SEQUENCE</scope>
    <source>
        <strain evidence="1">NIOZ-UU159</strain>
    </source>
</reference>